<evidence type="ECO:0000256" key="1">
    <source>
        <dbReference type="ARBA" id="ARBA00023015"/>
    </source>
</evidence>
<name>A0A934KKG0_9BACT</name>
<keyword evidence="4" id="KW-0804">Transcription</keyword>
<dbReference type="SMART" id="SM00342">
    <property type="entry name" value="HTH_ARAC"/>
    <property type="match status" value="1"/>
</dbReference>
<evidence type="ECO:0000259" key="5">
    <source>
        <dbReference type="PROSITE" id="PS01124"/>
    </source>
</evidence>
<dbReference type="InterPro" id="IPR018060">
    <property type="entry name" value="HTH_AraC"/>
</dbReference>
<dbReference type="PROSITE" id="PS01124">
    <property type="entry name" value="HTH_ARAC_FAMILY_2"/>
    <property type="match status" value="1"/>
</dbReference>
<feature type="domain" description="HTH araC/xylS-type" evidence="5">
    <location>
        <begin position="201"/>
        <end position="298"/>
    </location>
</feature>
<evidence type="ECO:0000256" key="4">
    <source>
        <dbReference type="ARBA" id="ARBA00023163"/>
    </source>
</evidence>
<evidence type="ECO:0000256" key="3">
    <source>
        <dbReference type="ARBA" id="ARBA00023159"/>
    </source>
</evidence>
<proteinExistence type="predicted"/>
<dbReference type="EMBL" id="JAEKNQ010000040">
    <property type="protein sequence ID" value="MBJ7603690.1"/>
    <property type="molecule type" value="Genomic_DNA"/>
</dbReference>
<evidence type="ECO:0000313" key="6">
    <source>
        <dbReference type="EMBL" id="MBJ7603690.1"/>
    </source>
</evidence>
<dbReference type="SUPFAM" id="SSF46689">
    <property type="entry name" value="Homeodomain-like"/>
    <property type="match status" value="2"/>
</dbReference>
<dbReference type="InterPro" id="IPR050204">
    <property type="entry name" value="AraC_XylS_family_regulators"/>
</dbReference>
<accession>A0A934KKG0</accession>
<dbReference type="InterPro" id="IPR009057">
    <property type="entry name" value="Homeodomain-like_sf"/>
</dbReference>
<protein>
    <submittedName>
        <fullName evidence="6">AraC family transcriptional regulator</fullName>
    </submittedName>
</protein>
<dbReference type="GO" id="GO:0003700">
    <property type="term" value="F:DNA-binding transcription factor activity"/>
    <property type="evidence" value="ECO:0007669"/>
    <property type="project" value="InterPro"/>
</dbReference>
<dbReference type="SUPFAM" id="SSF51215">
    <property type="entry name" value="Regulatory protein AraC"/>
    <property type="match status" value="1"/>
</dbReference>
<gene>
    <name evidence="6" type="ORF">JF888_10940</name>
</gene>
<dbReference type="RefSeq" id="WP_338180113.1">
    <property type="nucleotide sequence ID" value="NZ_JAEKNQ010000040.1"/>
</dbReference>
<dbReference type="GO" id="GO:0043565">
    <property type="term" value="F:sequence-specific DNA binding"/>
    <property type="evidence" value="ECO:0007669"/>
    <property type="project" value="InterPro"/>
</dbReference>
<keyword evidence="3" id="KW-0010">Activator</keyword>
<organism evidence="6 7">
    <name type="scientific">Candidatus Dormiibacter inghamiae</name>
    <dbReference type="NCBI Taxonomy" id="3127013"/>
    <lineage>
        <taxon>Bacteria</taxon>
        <taxon>Bacillati</taxon>
        <taxon>Candidatus Dormiibacterota</taxon>
        <taxon>Candidatus Dormibacteria</taxon>
        <taxon>Candidatus Dormibacterales</taxon>
        <taxon>Candidatus Dormibacteraceae</taxon>
        <taxon>Candidatus Dormiibacter</taxon>
    </lineage>
</organism>
<dbReference type="PROSITE" id="PS00041">
    <property type="entry name" value="HTH_ARAC_FAMILY_1"/>
    <property type="match status" value="1"/>
</dbReference>
<dbReference type="Gene3D" id="1.10.10.60">
    <property type="entry name" value="Homeodomain-like"/>
    <property type="match status" value="2"/>
</dbReference>
<keyword evidence="2" id="KW-0238">DNA-binding</keyword>
<dbReference type="Pfam" id="PF12852">
    <property type="entry name" value="Cupin_6"/>
    <property type="match status" value="1"/>
</dbReference>
<reference evidence="6 7" key="1">
    <citation type="submission" date="2020-10" db="EMBL/GenBank/DDBJ databases">
        <title>Ca. Dormibacterota MAGs.</title>
        <authorList>
            <person name="Montgomery K."/>
        </authorList>
    </citation>
    <scope>NUCLEOTIDE SEQUENCE [LARGE SCALE GENOMIC DNA]</scope>
    <source>
        <strain evidence="6">SC8811_S16_3</strain>
    </source>
</reference>
<dbReference type="Proteomes" id="UP000620075">
    <property type="component" value="Unassembled WGS sequence"/>
</dbReference>
<evidence type="ECO:0000256" key="2">
    <source>
        <dbReference type="ARBA" id="ARBA00023125"/>
    </source>
</evidence>
<dbReference type="PANTHER" id="PTHR46796">
    <property type="entry name" value="HTH-TYPE TRANSCRIPTIONAL ACTIVATOR RHAS-RELATED"/>
    <property type="match status" value="1"/>
</dbReference>
<dbReference type="AlphaFoldDB" id="A0A934KKG0"/>
<evidence type="ECO:0000313" key="7">
    <source>
        <dbReference type="Proteomes" id="UP000620075"/>
    </source>
</evidence>
<dbReference type="InterPro" id="IPR018062">
    <property type="entry name" value="HTH_AraC-typ_CS"/>
</dbReference>
<comment type="caution">
    <text evidence="6">The sequence shown here is derived from an EMBL/GenBank/DDBJ whole genome shotgun (WGS) entry which is preliminary data.</text>
</comment>
<dbReference type="InterPro" id="IPR037923">
    <property type="entry name" value="HTH-like"/>
</dbReference>
<dbReference type="Pfam" id="PF12833">
    <property type="entry name" value="HTH_18"/>
    <property type="match status" value="1"/>
</dbReference>
<dbReference type="InterPro" id="IPR032783">
    <property type="entry name" value="AraC_lig"/>
</dbReference>
<keyword evidence="1" id="KW-0805">Transcription regulation</keyword>
<sequence>MDVLSDVLNTIRLESSVFAELRLNPPWGIRSGARDDFAFHVISRGQCLLEVEGSAPLYVQAGEVVVLAPGYSHSLRDRPDSPTLELDDLVAGTLPTQAPGRHAAAHLICGCFRFRDLRPSLLASSLPNVIHARDAGGEVGAWLAQTLRLLSYESQSDRPGKSTVVNRLCDALFVYILRSHLADLPAEDASWLRGLAEARVGTALELMHEAPARQWTLAELASRVGLSRSAFAVRFRSTVGDTPIQYLTKWRLERAAAMLRDGAVVEQVAAAAGYESAAGFSKAFKRHLSVPPGAYRRADH</sequence>
<dbReference type="PANTHER" id="PTHR46796:SF7">
    <property type="entry name" value="ARAC FAMILY TRANSCRIPTIONAL REGULATOR"/>
    <property type="match status" value="1"/>
</dbReference>